<gene>
    <name evidence="2" type="ORF">nbrc107696_11880</name>
</gene>
<name>A0A7I9V6C1_9ACTN</name>
<organism evidence="2 3">
    <name type="scientific">Gordonia spumicola</name>
    <dbReference type="NCBI Taxonomy" id="589161"/>
    <lineage>
        <taxon>Bacteria</taxon>
        <taxon>Bacillati</taxon>
        <taxon>Actinomycetota</taxon>
        <taxon>Actinomycetes</taxon>
        <taxon>Mycobacteriales</taxon>
        <taxon>Gordoniaceae</taxon>
        <taxon>Gordonia</taxon>
    </lineage>
</organism>
<evidence type="ECO:0000313" key="2">
    <source>
        <dbReference type="EMBL" id="GEE00742.1"/>
    </source>
</evidence>
<proteinExistence type="predicted"/>
<evidence type="ECO:0000259" key="1">
    <source>
        <dbReference type="Pfam" id="PF13577"/>
    </source>
</evidence>
<dbReference type="RefSeq" id="WP_161894588.1">
    <property type="nucleotide sequence ID" value="NZ_BJOV01000002.1"/>
</dbReference>
<feature type="domain" description="SnoaL-like" evidence="1">
    <location>
        <begin position="16"/>
        <end position="141"/>
    </location>
</feature>
<keyword evidence="3" id="KW-1185">Reference proteome</keyword>
<dbReference type="EMBL" id="BJOV01000002">
    <property type="protein sequence ID" value="GEE00742.1"/>
    <property type="molecule type" value="Genomic_DNA"/>
</dbReference>
<dbReference type="AlphaFoldDB" id="A0A7I9V6C1"/>
<accession>A0A7I9V6C1</accession>
<sequence>MNLEERLAAVEARLRAAEDRLAIMDLVYSYGPAVDTGSAEGTAAVFTVDGVYDVDTGLLAGAAAISDMVNGDAHQGLVARGCGHLMTAPQITLDGDAATVRSYSQLVVPRSSDRGYAVARLTANRWDLVRTDAGWRVARRTARLVDGSSRARDLLDPR</sequence>
<dbReference type="InterPro" id="IPR037401">
    <property type="entry name" value="SnoaL-like"/>
</dbReference>
<dbReference type="Pfam" id="PF13577">
    <property type="entry name" value="SnoaL_4"/>
    <property type="match status" value="1"/>
</dbReference>
<comment type="caution">
    <text evidence="2">The sequence shown here is derived from an EMBL/GenBank/DDBJ whole genome shotgun (WGS) entry which is preliminary data.</text>
</comment>
<dbReference type="Gene3D" id="3.10.450.50">
    <property type="match status" value="1"/>
</dbReference>
<evidence type="ECO:0000313" key="3">
    <source>
        <dbReference type="Proteomes" id="UP000444960"/>
    </source>
</evidence>
<reference evidence="3" key="1">
    <citation type="submission" date="2019-06" db="EMBL/GenBank/DDBJ databases">
        <title>Gordonia isolated from sludge of a wastewater treatment plant.</title>
        <authorList>
            <person name="Tamura T."/>
            <person name="Aoyama K."/>
            <person name="Kang Y."/>
            <person name="Saito S."/>
            <person name="Akiyama N."/>
            <person name="Yazawa K."/>
            <person name="Gonoi T."/>
            <person name="Mikami Y."/>
        </authorList>
    </citation>
    <scope>NUCLEOTIDE SEQUENCE [LARGE SCALE GENOMIC DNA]</scope>
    <source>
        <strain evidence="3">NBRC 107696</strain>
    </source>
</reference>
<dbReference type="OrthoDB" id="8225471at2"/>
<dbReference type="Proteomes" id="UP000444960">
    <property type="component" value="Unassembled WGS sequence"/>
</dbReference>
<dbReference type="InterPro" id="IPR032710">
    <property type="entry name" value="NTF2-like_dom_sf"/>
</dbReference>
<protein>
    <recommendedName>
        <fullName evidence="1">SnoaL-like domain-containing protein</fullName>
    </recommendedName>
</protein>
<dbReference type="SUPFAM" id="SSF54427">
    <property type="entry name" value="NTF2-like"/>
    <property type="match status" value="1"/>
</dbReference>